<gene>
    <name evidence="1" type="ORF">HAX54_001999</name>
</gene>
<evidence type="ECO:0000313" key="2">
    <source>
        <dbReference type="Proteomes" id="UP000823775"/>
    </source>
</evidence>
<reference evidence="1 2" key="1">
    <citation type="journal article" date="2021" name="BMC Genomics">
        <title>Datura genome reveals duplications of psychoactive alkaloid biosynthetic genes and high mutation rate following tissue culture.</title>
        <authorList>
            <person name="Rajewski A."/>
            <person name="Carter-House D."/>
            <person name="Stajich J."/>
            <person name="Litt A."/>
        </authorList>
    </citation>
    <scope>NUCLEOTIDE SEQUENCE [LARGE SCALE GENOMIC DNA]</scope>
    <source>
        <strain evidence="1">AR-01</strain>
    </source>
</reference>
<proteinExistence type="predicted"/>
<evidence type="ECO:0000313" key="1">
    <source>
        <dbReference type="EMBL" id="MCD7465828.1"/>
    </source>
</evidence>
<protein>
    <submittedName>
        <fullName evidence="1">Uncharacterized protein</fullName>
    </submittedName>
</protein>
<sequence length="130" mass="14945">MRDSNPPVLQAQIRVSRSSCPPLAQAFGIEICGTQVERKCEEMILSPLPILALNLRSEEQSLWHAVAQLCLNFNSHVFDSNFKKMRRKYLIFKRFCSRCSAFDLRYTCVLQVPDYGSQIRCKCSSFSQAF</sequence>
<organism evidence="1 2">
    <name type="scientific">Datura stramonium</name>
    <name type="common">Jimsonweed</name>
    <name type="synonym">Common thornapple</name>
    <dbReference type="NCBI Taxonomy" id="4076"/>
    <lineage>
        <taxon>Eukaryota</taxon>
        <taxon>Viridiplantae</taxon>
        <taxon>Streptophyta</taxon>
        <taxon>Embryophyta</taxon>
        <taxon>Tracheophyta</taxon>
        <taxon>Spermatophyta</taxon>
        <taxon>Magnoliopsida</taxon>
        <taxon>eudicotyledons</taxon>
        <taxon>Gunneridae</taxon>
        <taxon>Pentapetalae</taxon>
        <taxon>asterids</taxon>
        <taxon>lamiids</taxon>
        <taxon>Solanales</taxon>
        <taxon>Solanaceae</taxon>
        <taxon>Solanoideae</taxon>
        <taxon>Datureae</taxon>
        <taxon>Datura</taxon>
    </lineage>
</organism>
<dbReference type="EMBL" id="JACEIK010001087">
    <property type="protein sequence ID" value="MCD7465828.1"/>
    <property type="molecule type" value="Genomic_DNA"/>
</dbReference>
<keyword evidence="2" id="KW-1185">Reference proteome</keyword>
<comment type="caution">
    <text evidence="1">The sequence shown here is derived from an EMBL/GenBank/DDBJ whole genome shotgun (WGS) entry which is preliminary data.</text>
</comment>
<accession>A0ABS8T4E9</accession>
<name>A0ABS8T4E9_DATST</name>
<dbReference type="Proteomes" id="UP000823775">
    <property type="component" value="Unassembled WGS sequence"/>
</dbReference>